<proteinExistence type="predicted"/>
<comment type="caution">
    <text evidence="1">The sequence shown here is derived from an EMBL/GenBank/DDBJ whole genome shotgun (WGS) entry which is preliminary data.</text>
</comment>
<dbReference type="InterPro" id="IPR008524">
    <property type="entry name" value="DUF806"/>
</dbReference>
<gene>
    <name evidence="1" type="ORF">RI536_18190</name>
</gene>
<accession>A0AAW8W1P9</accession>
<protein>
    <submittedName>
        <fullName evidence="1">DUF806 family protein</fullName>
    </submittedName>
</protein>
<name>A0AAW8W1P9_LACPE</name>
<sequence>MLLPVSQVASLVDSLNLTWVDKVYLNEIPKEEPDNTDSTVMLLQETDSSPAYLANSTFKGLSMGVEIQLFYEVDLADDFNPLEAEIALMKSFKQAGWLIVSSQHHTTDPDTNQVTKTIYVTKNEML</sequence>
<evidence type="ECO:0000313" key="2">
    <source>
        <dbReference type="Proteomes" id="UP001267003"/>
    </source>
</evidence>
<dbReference type="RefSeq" id="WP_216780954.1">
    <property type="nucleotide sequence ID" value="NZ_JAGXBR010000090.1"/>
</dbReference>
<organism evidence="1 2">
    <name type="scientific">Lactiplantibacillus pentosus</name>
    <name type="common">Lactobacillus pentosus</name>
    <dbReference type="NCBI Taxonomy" id="1589"/>
    <lineage>
        <taxon>Bacteria</taxon>
        <taxon>Bacillati</taxon>
        <taxon>Bacillota</taxon>
        <taxon>Bacilli</taxon>
        <taxon>Lactobacillales</taxon>
        <taxon>Lactobacillaceae</taxon>
        <taxon>Lactiplantibacillus</taxon>
    </lineage>
</organism>
<evidence type="ECO:0000313" key="1">
    <source>
        <dbReference type="EMBL" id="MDT6991962.1"/>
    </source>
</evidence>
<dbReference type="EMBL" id="JAVLAQ010000006">
    <property type="protein sequence ID" value="MDT6991962.1"/>
    <property type="molecule type" value="Genomic_DNA"/>
</dbReference>
<dbReference type="Pfam" id="PF05657">
    <property type="entry name" value="DUF806"/>
    <property type="match status" value="1"/>
</dbReference>
<dbReference type="AlphaFoldDB" id="A0AAW8W1P9"/>
<dbReference type="Proteomes" id="UP001267003">
    <property type="component" value="Unassembled WGS sequence"/>
</dbReference>
<reference evidence="1" key="1">
    <citation type="submission" date="2023-08" db="EMBL/GenBank/DDBJ databases">
        <authorList>
            <person name="Page C.A."/>
            <person name="Perez-Diaz I.M."/>
        </authorList>
    </citation>
    <scope>NUCLEOTIDE SEQUENCE</scope>
    <source>
        <strain evidence="1">7.8.46</strain>
    </source>
</reference>